<evidence type="ECO:0000313" key="3">
    <source>
        <dbReference type="Proteomes" id="UP001311915"/>
    </source>
</evidence>
<accession>A0AAV9KTH2</accession>
<dbReference type="Proteomes" id="UP001311915">
    <property type="component" value="Unassembled WGS sequence"/>
</dbReference>
<gene>
    <name evidence="2" type="ORF">R3W88_014650</name>
</gene>
<evidence type="ECO:0000256" key="1">
    <source>
        <dbReference type="SAM" id="Phobius"/>
    </source>
</evidence>
<sequence length="145" mass="16003">MTKNLDALKVWLAFLIFEESSPSWIEDTSIPFQLPNTLLCDRAIDHFRGKTDVRITSASSSDIQKIEVEYLRDNVVRRKMPPPNLTPIVDPTTLAAVASTHTLYVEQAGISIPSSTAGPTASIFVSISIIVAVVRPLPLLFLVFH</sequence>
<feature type="transmembrane region" description="Helical" evidence="1">
    <location>
        <begin position="123"/>
        <end position="144"/>
    </location>
</feature>
<organism evidence="2 3">
    <name type="scientific">Solanum pinnatisectum</name>
    <name type="common">tansyleaf nightshade</name>
    <dbReference type="NCBI Taxonomy" id="50273"/>
    <lineage>
        <taxon>Eukaryota</taxon>
        <taxon>Viridiplantae</taxon>
        <taxon>Streptophyta</taxon>
        <taxon>Embryophyta</taxon>
        <taxon>Tracheophyta</taxon>
        <taxon>Spermatophyta</taxon>
        <taxon>Magnoliopsida</taxon>
        <taxon>eudicotyledons</taxon>
        <taxon>Gunneridae</taxon>
        <taxon>Pentapetalae</taxon>
        <taxon>asterids</taxon>
        <taxon>lamiids</taxon>
        <taxon>Solanales</taxon>
        <taxon>Solanaceae</taxon>
        <taxon>Solanoideae</taxon>
        <taxon>Solaneae</taxon>
        <taxon>Solanum</taxon>
    </lineage>
</organism>
<dbReference type="AlphaFoldDB" id="A0AAV9KTH2"/>
<protein>
    <submittedName>
        <fullName evidence="2">Uncharacterized protein</fullName>
    </submittedName>
</protein>
<keyword evidence="1" id="KW-0472">Membrane</keyword>
<comment type="caution">
    <text evidence="2">The sequence shown here is derived from an EMBL/GenBank/DDBJ whole genome shotgun (WGS) entry which is preliminary data.</text>
</comment>
<name>A0AAV9KTH2_9SOLN</name>
<keyword evidence="1" id="KW-0812">Transmembrane</keyword>
<evidence type="ECO:0000313" key="2">
    <source>
        <dbReference type="EMBL" id="KAK4716312.1"/>
    </source>
</evidence>
<keyword evidence="1" id="KW-1133">Transmembrane helix</keyword>
<proteinExistence type="predicted"/>
<reference evidence="2 3" key="1">
    <citation type="submission" date="2023-10" db="EMBL/GenBank/DDBJ databases">
        <title>Genome-Wide Identification Analysis in wild type Solanum Pinnatisectum Reveals Some Genes Defensing Phytophthora Infestans.</title>
        <authorList>
            <person name="Sun C."/>
        </authorList>
    </citation>
    <scope>NUCLEOTIDE SEQUENCE [LARGE SCALE GENOMIC DNA]</scope>
    <source>
        <strain evidence="2">LQN</strain>
        <tissue evidence="2">Leaf</tissue>
    </source>
</reference>
<keyword evidence="3" id="KW-1185">Reference proteome</keyword>
<dbReference type="EMBL" id="JAWPEI010000009">
    <property type="protein sequence ID" value="KAK4716312.1"/>
    <property type="molecule type" value="Genomic_DNA"/>
</dbReference>